<dbReference type="AlphaFoldDB" id="A0A917NAJ0"/>
<keyword evidence="1" id="KW-0812">Transmembrane</keyword>
<accession>A0A917NAJ0</accession>
<evidence type="ECO:0000313" key="3">
    <source>
        <dbReference type="Proteomes" id="UP000630149"/>
    </source>
</evidence>
<dbReference type="Proteomes" id="UP000630149">
    <property type="component" value="Unassembled WGS sequence"/>
</dbReference>
<proteinExistence type="predicted"/>
<evidence type="ECO:0000256" key="1">
    <source>
        <dbReference type="SAM" id="Phobius"/>
    </source>
</evidence>
<dbReference type="RefSeq" id="WP_131775577.1">
    <property type="nucleotide sequence ID" value="NZ_BMOB01000001.1"/>
</dbReference>
<name>A0A917NAJ0_9GAMM</name>
<reference evidence="2" key="2">
    <citation type="submission" date="2020-09" db="EMBL/GenBank/DDBJ databases">
        <authorList>
            <person name="Sun Q."/>
            <person name="Ohkuma M."/>
        </authorList>
    </citation>
    <scope>NUCLEOTIDE SEQUENCE</scope>
    <source>
        <strain evidence="2">JCM 13919</strain>
    </source>
</reference>
<reference evidence="2" key="1">
    <citation type="journal article" date="2014" name="Int. J. Syst. Evol. Microbiol.">
        <title>Complete genome sequence of Corynebacterium casei LMG S-19264T (=DSM 44701T), isolated from a smear-ripened cheese.</title>
        <authorList>
            <consortium name="US DOE Joint Genome Institute (JGI-PGF)"/>
            <person name="Walter F."/>
            <person name="Albersmeier A."/>
            <person name="Kalinowski J."/>
            <person name="Ruckert C."/>
        </authorList>
    </citation>
    <scope>NUCLEOTIDE SEQUENCE</scope>
    <source>
        <strain evidence="2">JCM 13919</strain>
    </source>
</reference>
<protein>
    <submittedName>
        <fullName evidence="2">Uncharacterized protein</fullName>
    </submittedName>
</protein>
<evidence type="ECO:0000313" key="2">
    <source>
        <dbReference type="EMBL" id="GGI78066.1"/>
    </source>
</evidence>
<dbReference type="EMBL" id="BMOB01000001">
    <property type="protein sequence ID" value="GGI78066.1"/>
    <property type="molecule type" value="Genomic_DNA"/>
</dbReference>
<keyword evidence="3" id="KW-1185">Reference proteome</keyword>
<keyword evidence="1" id="KW-0472">Membrane</keyword>
<feature type="transmembrane region" description="Helical" evidence="1">
    <location>
        <begin position="62"/>
        <end position="80"/>
    </location>
</feature>
<sequence>MSCEQTNEDLEQAHSALQALFQKLHNAHIFKVNILKTALIVDACELALGVWNMLDEQEGLEGAVLGMGVLSVGLSVYGLFRHKNIIPDKKDEPVQTPSLPV</sequence>
<comment type="caution">
    <text evidence="2">The sequence shown here is derived from an EMBL/GenBank/DDBJ whole genome shotgun (WGS) entry which is preliminary data.</text>
</comment>
<gene>
    <name evidence="2" type="ORF">GCM10007966_03440</name>
</gene>
<keyword evidence="1" id="KW-1133">Transmembrane helix</keyword>
<organism evidence="2 3">
    <name type="scientific">Legionella impletisoli</name>
    <dbReference type="NCBI Taxonomy" id="343510"/>
    <lineage>
        <taxon>Bacteria</taxon>
        <taxon>Pseudomonadati</taxon>
        <taxon>Pseudomonadota</taxon>
        <taxon>Gammaproteobacteria</taxon>
        <taxon>Legionellales</taxon>
        <taxon>Legionellaceae</taxon>
        <taxon>Legionella</taxon>
    </lineage>
</organism>